<dbReference type="PANTHER" id="PTHR47611:SF1">
    <property type="entry name" value="CCHC-TYPE DOMAIN-CONTAINING PROTEIN"/>
    <property type="match status" value="1"/>
</dbReference>
<name>A0A165CSJ6_9BASI</name>
<evidence type="ECO:0000313" key="3">
    <source>
        <dbReference type="Proteomes" id="UP000076842"/>
    </source>
</evidence>
<dbReference type="InterPro" id="IPR008906">
    <property type="entry name" value="HATC_C_dom"/>
</dbReference>
<dbReference type="GO" id="GO:0046983">
    <property type="term" value="F:protein dimerization activity"/>
    <property type="evidence" value="ECO:0007669"/>
    <property type="project" value="InterPro"/>
</dbReference>
<protein>
    <recommendedName>
        <fullName evidence="1">HAT C-terminal dimerisation domain-containing protein</fullName>
    </recommendedName>
</protein>
<dbReference type="InterPro" id="IPR012337">
    <property type="entry name" value="RNaseH-like_sf"/>
</dbReference>
<proteinExistence type="predicted"/>
<organism evidence="2 3">
    <name type="scientific">Calocera cornea HHB12733</name>
    <dbReference type="NCBI Taxonomy" id="1353952"/>
    <lineage>
        <taxon>Eukaryota</taxon>
        <taxon>Fungi</taxon>
        <taxon>Dikarya</taxon>
        <taxon>Basidiomycota</taxon>
        <taxon>Agaricomycotina</taxon>
        <taxon>Dacrymycetes</taxon>
        <taxon>Dacrymycetales</taxon>
        <taxon>Dacrymycetaceae</taxon>
        <taxon>Calocera</taxon>
    </lineage>
</organism>
<dbReference type="Pfam" id="PF05699">
    <property type="entry name" value="Dimer_Tnp_hAT"/>
    <property type="match status" value="1"/>
</dbReference>
<dbReference type="InParanoid" id="A0A165CSJ6"/>
<sequence length="141" mass="16276">PSEQSLDEEISAYLTTSTSTPDVNILDFWSRHRDQFPTFYKMAMDYLPIQASAVPSERVFSSSKETDTKRRNHLSPALMEALQLLKYLLKKERLDFLQDLRDDVIQDDEEGQALDDDVLALLVQAQQNGRMDDLLPELVRE</sequence>
<keyword evidence="3" id="KW-1185">Reference proteome</keyword>
<evidence type="ECO:0000313" key="2">
    <source>
        <dbReference type="EMBL" id="KZT51318.1"/>
    </source>
</evidence>
<dbReference type="PANTHER" id="PTHR47611">
    <property type="entry name" value="HAT DIMERISATION DOMAIN, C-TERMINAL"/>
    <property type="match status" value="1"/>
</dbReference>
<dbReference type="OrthoDB" id="3241084at2759"/>
<gene>
    <name evidence="2" type="ORF">CALCODRAFT_533927</name>
</gene>
<evidence type="ECO:0000259" key="1">
    <source>
        <dbReference type="Pfam" id="PF05699"/>
    </source>
</evidence>
<dbReference type="AlphaFoldDB" id="A0A165CSJ6"/>
<reference evidence="2 3" key="1">
    <citation type="journal article" date="2016" name="Mol. Biol. Evol.">
        <title>Comparative Genomics of Early-Diverging Mushroom-Forming Fungi Provides Insights into the Origins of Lignocellulose Decay Capabilities.</title>
        <authorList>
            <person name="Nagy L.G."/>
            <person name="Riley R."/>
            <person name="Tritt A."/>
            <person name="Adam C."/>
            <person name="Daum C."/>
            <person name="Floudas D."/>
            <person name="Sun H."/>
            <person name="Yadav J.S."/>
            <person name="Pangilinan J."/>
            <person name="Larsson K.H."/>
            <person name="Matsuura K."/>
            <person name="Barry K."/>
            <person name="Labutti K."/>
            <person name="Kuo R."/>
            <person name="Ohm R.A."/>
            <person name="Bhattacharya S.S."/>
            <person name="Shirouzu T."/>
            <person name="Yoshinaga Y."/>
            <person name="Martin F.M."/>
            <person name="Grigoriev I.V."/>
            <person name="Hibbett D.S."/>
        </authorList>
    </citation>
    <scope>NUCLEOTIDE SEQUENCE [LARGE SCALE GENOMIC DNA]</scope>
    <source>
        <strain evidence="2 3">HHB12733</strain>
    </source>
</reference>
<feature type="non-terminal residue" evidence="2">
    <location>
        <position position="1"/>
    </location>
</feature>
<dbReference type="SUPFAM" id="SSF53098">
    <property type="entry name" value="Ribonuclease H-like"/>
    <property type="match status" value="1"/>
</dbReference>
<dbReference type="EMBL" id="KV424113">
    <property type="protein sequence ID" value="KZT51318.1"/>
    <property type="molecule type" value="Genomic_DNA"/>
</dbReference>
<accession>A0A165CSJ6</accession>
<feature type="domain" description="HAT C-terminal dimerisation" evidence="1">
    <location>
        <begin position="13"/>
        <end position="86"/>
    </location>
</feature>
<dbReference type="Proteomes" id="UP000076842">
    <property type="component" value="Unassembled WGS sequence"/>
</dbReference>